<accession>A0A932MLY8</accession>
<protein>
    <submittedName>
        <fullName evidence="3">Uncharacterized protein</fullName>
    </submittedName>
</protein>
<sequence>MSAAPPSRRAIALSFYILLLAAGTGALVWHGYGKWQEEQALRQARQLQAQAARPAAPAPQQAAPQARPSPGEGYRGLPAYFIAGFGAVMALILGVILYLWWSLKDLEGGRRYGEGEEEKPPHNN</sequence>
<organism evidence="3 4">
    <name type="scientific">Tectimicrobiota bacterium</name>
    <dbReference type="NCBI Taxonomy" id="2528274"/>
    <lineage>
        <taxon>Bacteria</taxon>
        <taxon>Pseudomonadati</taxon>
        <taxon>Nitrospinota/Tectimicrobiota group</taxon>
        <taxon>Candidatus Tectimicrobiota</taxon>
    </lineage>
</organism>
<feature type="compositionally biased region" description="Low complexity" evidence="1">
    <location>
        <begin position="45"/>
        <end position="68"/>
    </location>
</feature>
<feature type="transmembrane region" description="Helical" evidence="2">
    <location>
        <begin position="79"/>
        <end position="101"/>
    </location>
</feature>
<dbReference type="Proteomes" id="UP000782312">
    <property type="component" value="Unassembled WGS sequence"/>
</dbReference>
<dbReference type="EMBL" id="JACPUR010000019">
    <property type="protein sequence ID" value="MBI3127704.1"/>
    <property type="molecule type" value="Genomic_DNA"/>
</dbReference>
<keyword evidence="2" id="KW-0812">Transmembrane</keyword>
<keyword evidence="2" id="KW-1133">Transmembrane helix</keyword>
<evidence type="ECO:0000313" key="4">
    <source>
        <dbReference type="Proteomes" id="UP000782312"/>
    </source>
</evidence>
<evidence type="ECO:0000256" key="1">
    <source>
        <dbReference type="SAM" id="MobiDB-lite"/>
    </source>
</evidence>
<keyword evidence="2" id="KW-0472">Membrane</keyword>
<evidence type="ECO:0000313" key="3">
    <source>
        <dbReference type="EMBL" id="MBI3127704.1"/>
    </source>
</evidence>
<comment type="caution">
    <text evidence="3">The sequence shown here is derived from an EMBL/GenBank/DDBJ whole genome shotgun (WGS) entry which is preliminary data.</text>
</comment>
<proteinExistence type="predicted"/>
<feature type="transmembrane region" description="Helical" evidence="2">
    <location>
        <begin position="12"/>
        <end position="32"/>
    </location>
</feature>
<gene>
    <name evidence="3" type="ORF">HYZ11_08890</name>
</gene>
<feature type="region of interest" description="Disordered" evidence="1">
    <location>
        <begin position="45"/>
        <end position="70"/>
    </location>
</feature>
<dbReference type="AlphaFoldDB" id="A0A932MLY8"/>
<reference evidence="3" key="1">
    <citation type="submission" date="2020-07" db="EMBL/GenBank/DDBJ databases">
        <title>Huge and variable diversity of episymbiotic CPR bacteria and DPANN archaea in groundwater ecosystems.</title>
        <authorList>
            <person name="He C.Y."/>
            <person name="Keren R."/>
            <person name="Whittaker M."/>
            <person name="Farag I.F."/>
            <person name="Doudna J."/>
            <person name="Cate J.H.D."/>
            <person name="Banfield J.F."/>
        </authorList>
    </citation>
    <scope>NUCLEOTIDE SEQUENCE</scope>
    <source>
        <strain evidence="3">NC_groundwater_763_Ag_S-0.2um_68_21</strain>
    </source>
</reference>
<evidence type="ECO:0000256" key="2">
    <source>
        <dbReference type="SAM" id="Phobius"/>
    </source>
</evidence>
<name>A0A932MLY8_UNCTE</name>